<gene>
    <name evidence="7" type="ORF">I8U22_11175</name>
</gene>
<organism evidence="7 8">
    <name type="scientific">Thermoactinomyces vulgaris</name>
    <dbReference type="NCBI Taxonomy" id="2026"/>
    <lineage>
        <taxon>Bacteria</taxon>
        <taxon>Bacillati</taxon>
        <taxon>Bacillota</taxon>
        <taxon>Bacilli</taxon>
        <taxon>Bacillales</taxon>
        <taxon>Thermoactinomycetaceae</taxon>
        <taxon>Thermoactinomyces</taxon>
    </lineage>
</organism>
<feature type="repeat" description="TPR" evidence="3">
    <location>
        <begin position="434"/>
        <end position="467"/>
    </location>
</feature>
<feature type="region of interest" description="Disordered" evidence="5">
    <location>
        <begin position="239"/>
        <end position="284"/>
    </location>
</feature>
<proteinExistence type="predicted"/>
<dbReference type="Pfam" id="PF07719">
    <property type="entry name" value="TPR_2"/>
    <property type="match status" value="1"/>
</dbReference>
<keyword evidence="2 3" id="KW-0802">TPR repeat</keyword>
<dbReference type="InterPro" id="IPR013105">
    <property type="entry name" value="TPR_2"/>
</dbReference>
<evidence type="ECO:0000256" key="1">
    <source>
        <dbReference type="ARBA" id="ARBA00022737"/>
    </source>
</evidence>
<dbReference type="Pfam" id="PF09295">
    <property type="entry name" value="ChAPs"/>
    <property type="match status" value="1"/>
</dbReference>
<sequence length="655" mass="75628">MSEFKQKGERIRGSYEVLSVFPFVEGVLYFTSVKKEAEEGTTRFIHAVKLKNQPEEHELEELKKRNSEVFFPVQDVFIEDGILYQVFERMEGDLLGVYLMRSAPLPMAEVANLLKNITSHLLQCYDDEQFALVDPQNMVLQSDGHLRFLYGGPNRLFSHYRQETEDVKKLGQLLYFMLTKERIDDKTTQIDSIRSSRSDLPLQLEGLLLRSLSNDAIKRPRIHDFWKWAYQYEEKKPKALDEKPVADDQEEKPAEEKGKMKKPAASDKKEKAKSAKKEKKEPAKSRKGWKRFGLVAAAVVLAFVVIQMFADNTRETLAGVIDPTVEENPQEAFNYFRQSTQAYDQKQLDQAILLGRKALSADLEQKEYFLHLANLYGLKEDYQTGLQILKAATDKFPKDYELQDALSVYAYYLKDYELAKEASDQAVSLTSEEAEVYYHQGKIYGAMGDYDQAVQSLKFATYLKKKNARYQHDLAVYLFKQGKIDEAIEQAKKAAKLASSKKEEYYVTLGVLYLKKWEQVYQDKNMNAEEKKKELASYSKSAFRAFNDAVDEESKYPRAQYYRSMAYYLYGYFISANQTAEKAAKYDPKNPLYHYQLGITCMGLGDKEGALKAFERAYQLDPNQSLYQDAIKKAQQMQATPQNKEAKPEDEEANK</sequence>
<dbReference type="InterPro" id="IPR019734">
    <property type="entry name" value="TPR_rpt"/>
</dbReference>
<protein>
    <submittedName>
        <fullName evidence="7">Tetratricopeptide repeat protein</fullName>
    </submittedName>
</protein>
<keyword evidence="6" id="KW-0812">Transmembrane</keyword>
<name>A0ABS0QJB6_THEVU</name>
<dbReference type="Proteomes" id="UP000641910">
    <property type="component" value="Unassembled WGS sequence"/>
</dbReference>
<dbReference type="PANTHER" id="PTHR44858">
    <property type="entry name" value="TETRATRICOPEPTIDE REPEAT PROTEIN 6"/>
    <property type="match status" value="1"/>
</dbReference>
<accession>A0ABS0QJB6</accession>
<dbReference type="PROSITE" id="PS50005">
    <property type="entry name" value="TPR"/>
    <property type="match status" value="2"/>
</dbReference>
<keyword evidence="6" id="KW-0472">Membrane</keyword>
<evidence type="ECO:0000256" key="5">
    <source>
        <dbReference type="SAM" id="MobiDB-lite"/>
    </source>
</evidence>
<evidence type="ECO:0000313" key="8">
    <source>
        <dbReference type="Proteomes" id="UP000641910"/>
    </source>
</evidence>
<dbReference type="InterPro" id="IPR015374">
    <property type="entry name" value="ChAPs"/>
</dbReference>
<dbReference type="InterPro" id="IPR011990">
    <property type="entry name" value="TPR-like_helical_dom_sf"/>
</dbReference>
<dbReference type="RefSeq" id="WP_049720815.1">
    <property type="nucleotide sequence ID" value="NZ_CP036487.1"/>
</dbReference>
<reference evidence="7 8" key="1">
    <citation type="submission" date="2020-12" db="EMBL/GenBank/DDBJ databases">
        <title>WGS of Thermoactinomyces spp.</title>
        <authorList>
            <person name="Cheng K."/>
        </authorList>
    </citation>
    <scope>NUCLEOTIDE SEQUENCE [LARGE SCALE GENOMIC DNA]</scope>
    <source>
        <strain evidence="8">CICC 10650\ACCC 41061</strain>
    </source>
</reference>
<dbReference type="SUPFAM" id="SSF48452">
    <property type="entry name" value="TPR-like"/>
    <property type="match status" value="2"/>
</dbReference>
<evidence type="ECO:0000256" key="2">
    <source>
        <dbReference type="ARBA" id="ARBA00022803"/>
    </source>
</evidence>
<feature type="repeat" description="TPR" evidence="3">
    <location>
        <begin position="591"/>
        <end position="624"/>
    </location>
</feature>
<keyword evidence="1" id="KW-0677">Repeat</keyword>
<evidence type="ECO:0000256" key="6">
    <source>
        <dbReference type="SAM" id="Phobius"/>
    </source>
</evidence>
<feature type="coiled-coil region" evidence="4">
    <location>
        <begin position="484"/>
        <end position="534"/>
    </location>
</feature>
<feature type="region of interest" description="Disordered" evidence="5">
    <location>
        <begin position="629"/>
        <end position="655"/>
    </location>
</feature>
<dbReference type="InterPro" id="IPR050498">
    <property type="entry name" value="Ycf3"/>
</dbReference>
<evidence type="ECO:0000256" key="3">
    <source>
        <dbReference type="PROSITE-ProRule" id="PRU00339"/>
    </source>
</evidence>
<keyword evidence="8" id="KW-1185">Reference proteome</keyword>
<keyword evidence="6" id="KW-1133">Transmembrane helix</keyword>
<keyword evidence="4" id="KW-0175">Coiled coil</keyword>
<dbReference type="EMBL" id="JAECVU010000007">
    <property type="protein sequence ID" value="MBH8589369.1"/>
    <property type="molecule type" value="Genomic_DNA"/>
</dbReference>
<evidence type="ECO:0000313" key="7">
    <source>
        <dbReference type="EMBL" id="MBH8589369.1"/>
    </source>
</evidence>
<dbReference type="SMART" id="SM00028">
    <property type="entry name" value="TPR"/>
    <property type="match status" value="4"/>
</dbReference>
<dbReference type="InterPro" id="IPR011009">
    <property type="entry name" value="Kinase-like_dom_sf"/>
</dbReference>
<feature type="transmembrane region" description="Helical" evidence="6">
    <location>
        <begin position="292"/>
        <end position="310"/>
    </location>
</feature>
<dbReference type="PANTHER" id="PTHR44858:SF1">
    <property type="entry name" value="UDP-N-ACETYLGLUCOSAMINE--PEPTIDE N-ACETYLGLUCOSAMINYLTRANSFERASE SPINDLY-RELATED"/>
    <property type="match status" value="1"/>
</dbReference>
<evidence type="ECO:0000256" key="4">
    <source>
        <dbReference type="SAM" id="Coils"/>
    </source>
</evidence>
<dbReference type="Gene3D" id="1.10.510.10">
    <property type="entry name" value="Transferase(Phosphotransferase) domain 1"/>
    <property type="match status" value="1"/>
</dbReference>
<dbReference type="Gene3D" id="1.25.40.10">
    <property type="entry name" value="Tetratricopeptide repeat domain"/>
    <property type="match status" value="2"/>
</dbReference>
<dbReference type="SUPFAM" id="SSF56112">
    <property type="entry name" value="Protein kinase-like (PK-like)"/>
    <property type="match status" value="1"/>
</dbReference>
<comment type="caution">
    <text evidence="7">The sequence shown here is derived from an EMBL/GenBank/DDBJ whole genome shotgun (WGS) entry which is preliminary data.</text>
</comment>